<feature type="compositionally biased region" description="Low complexity" evidence="1">
    <location>
        <begin position="85"/>
        <end position="101"/>
    </location>
</feature>
<gene>
    <name evidence="2" type="ORF">CTRI78_v003898</name>
</gene>
<comment type="caution">
    <text evidence="2">The sequence shown here is derived from an EMBL/GenBank/DDBJ whole genome shotgun (WGS) entry which is preliminary data.</text>
</comment>
<protein>
    <submittedName>
        <fullName evidence="2">Uncharacterized protein</fullName>
    </submittedName>
</protein>
<feature type="compositionally biased region" description="Polar residues" evidence="1">
    <location>
        <begin position="13"/>
        <end position="28"/>
    </location>
</feature>
<feature type="compositionally biased region" description="Basic and acidic residues" evidence="1">
    <location>
        <begin position="304"/>
        <end position="318"/>
    </location>
</feature>
<keyword evidence="3" id="KW-1185">Reference proteome</keyword>
<proteinExistence type="predicted"/>
<evidence type="ECO:0000256" key="1">
    <source>
        <dbReference type="SAM" id="MobiDB-lite"/>
    </source>
</evidence>
<reference evidence="2 3" key="1">
    <citation type="submission" date="2018-12" db="EMBL/GenBank/DDBJ databases">
        <title>Genome sequence and assembly of Colletotrichum trifolii.</title>
        <authorList>
            <person name="Gan P."/>
            <person name="Shirasu K."/>
        </authorList>
    </citation>
    <scope>NUCLEOTIDE SEQUENCE [LARGE SCALE GENOMIC DNA]</scope>
    <source>
        <strain evidence="2 3">543-2</strain>
    </source>
</reference>
<evidence type="ECO:0000313" key="2">
    <source>
        <dbReference type="EMBL" id="TDZ61996.1"/>
    </source>
</evidence>
<dbReference type="STRING" id="5466.A0A4R8RIB1"/>
<sequence>MEESAPKRRRTSPRLSNQDDSDNNQSTTPPEPPPPRSLIPVPRRPSFASPTRASLSRTNPDILRRRSLSPSKNDSQPTQPTPDNASQPASTQSQPQSQDSTGRSLERKPARPRGSLFAQPSAESPLGSPARRLPGSRLGGTLASRPRRSSGRPNPRPLPEPEPDDDEDFNPFAGRRLNRTPPPGATSRPAPAGPEPGPEQEEPELPPTPTQQGRPDPVVTTPPMGIHDTPSRRRRHRSSPSKSSQPRGSPPLTKGSPLKQPPLRPSDFSSQPKEPSKKGKAAAAREQSPTKAARKPRSKTGPRGTHEARKIPEPDPYAELKETRDALQAEIVKLETDLELATEENERVRRMQSLRSGAEAMIPTSRRTPLFDLLRRHLVQPEKEIRKDAAEDWFDLAMNPASWLSFASLGNTQPFMPKQQGEDLPAPVSHHPIKMTVSEELPYLQAFTPFELSGTTHMLSREDADTPLLRKHNIVIRSSQPAGLFMAKIDMTVDTEKLQIKELTVPRLDPAAAAELGPFIEKITNDDSNIHMRRNVSIMTWAMAEWYRIAVERAHVWHLLDSELGDKDKLIQSVAKIRTRRKKRRRKDDDDTQSQETDGISGDKDRTENQSRSVLLPHFGRTTYEIPIPDAVDEAISCLRIHWRIDFDWTGEARSKVGLMIGMPGRWRQGDDRGSLAAASKVFERLVQGSEGPMTAVRTVVALLAGDVSS</sequence>
<accession>A0A4R8RIB1</accession>
<feature type="region of interest" description="Disordered" evidence="1">
    <location>
        <begin position="581"/>
        <end position="612"/>
    </location>
</feature>
<name>A0A4R8RIB1_COLTR</name>
<feature type="compositionally biased region" description="Polar residues" evidence="1">
    <location>
        <begin position="68"/>
        <end position="84"/>
    </location>
</feature>
<feature type="region of interest" description="Disordered" evidence="1">
    <location>
        <begin position="1"/>
        <end position="318"/>
    </location>
</feature>
<dbReference type="AlphaFoldDB" id="A0A4R8RIB1"/>
<feature type="compositionally biased region" description="Polar residues" evidence="1">
    <location>
        <begin position="48"/>
        <end position="59"/>
    </location>
</feature>
<dbReference type="EMBL" id="RYZW01000025">
    <property type="protein sequence ID" value="TDZ61996.1"/>
    <property type="molecule type" value="Genomic_DNA"/>
</dbReference>
<feature type="compositionally biased region" description="Low complexity" evidence="1">
    <location>
        <begin position="240"/>
        <end position="251"/>
    </location>
</feature>
<dbReference type="Proteomes" id="UP000295703">
    <property type="component" value="Unassembled WGS sequence"/>
</dbReference>
<evidence type="ECO:0000313" key="3">
    <source>
        <dbReference type="Proteomes" id="UP000295703"/>
    </source>
</evidence>
<organism evidence="2 3">
    <name type="scientific">Colletotrichum trifolii</name>
    <dbReference type="NCBI Taxonomy" id="5466"/>
    <lineage>
        <taxon>Eukaryota</taxon>
        <taxon>Fungi</taxon>
        <taxon>Dikarya</taxon>
        <taxon>Ascomycota</taxon>
        <taxon>Pezizomycotina</taxon>
        <taxon>Sordariomycetes</taxon>
        <taxon>Hypocreomycetidae</taxon>
        <taxon>Glomerellales</taxon>
        <taxon>Glomerellaceae</taxon>
        <taxon>Colletotrichum</taxon>
        <taxon>Colletotrichum orbiculare species complex</taxon>
    </lineage>
</organism>